<proteinExistence type="predicted"/>
<dbReference type="AlphaFoldDB" id="A0A0D2M947"/>
<evidence type="ECO:0000256" key="1">
    <source>
        <dbReference type="SAM" id="MobiDB-lite"/>
    </source>
</evidence>
<dbReference type="KEGG" id="mng:MNEG_8164"/>
<gene>
    <name evidence="2" type="ORF">MNEG_8164</name>
</gene>
<dbReference type="EMBL" id="KK101741">
    <property type="protein sequence ID" value="KIY99799.1"/>
    <property type="molecule type" value="Genomic_DNA"/>
</dbReference>
<dbReference type="Proteomes" id="UP000054498">
    <property type="component" value="Unassembled WGS sequence"/>
</dbReference>
<keyword evidence="3" id="KW-1185">Reference proteome</keyword>
<evidence type="ECO:0000313" key="3">
    <source>
        <dbReference type="Proteomes" id="UP000054498"/>
    </source>
</evidence>
<feature type="region of interest" description="Disordered" evidence="1">
    <location>
        <begin position="105"/>
        <end position="172"/>
    </location>
</feature>
<feature type="compositionally biased region" description="Gly residues" evidence="1">
    <location>
        <begin position="107"/>
        <end position="121"/>
    </location>
</feature>
<name>A0A0D2M947_9CHLO</name>
<protein>
    <submittedName>
        <fullName evidence="2">Uncharacterized protein</fullName>
    </submittedName>
</protein>
<organism evidence="2 3">
    <name type="scientific">Monoraphidium neglectum</name>
    <dbReference type="NCBI Taxonomy" id="145388"/>
    <lineage>
        <taxon>Eukaryota</taxon>
        <taxon>Viridiplantae</taxon>
        <taxon>Chlorophyta</taxon>
        <taxon>core chlorophytes</taxon>
        <taxon>Chlorophyceae</taxon>
        <taxon>CS clade</taxon>
        <taxon>Sphaeropleales</taxon>
        <taxon>Selenastraceae</taxon>
        <taxon>Monoraphidium</taxon>
    </lineage>
</organism>
<feature type="compositionally biased region" description="Low complexity" evidence="1">
    <location>
        <begin position="122"/>
        <end position="158"/>
    </location>
</feature>
<sequence length="474" mass="48801">MLYEADCLPTLRRHCLLAIQVTHYPDDDVTLLVATIDHVVADYQAFIDFLSAWCNECSTATNTTTTTTAAAGPQGVSSTSSRAKGAAAPPLPVWDRALLVALSEASDGGGSDAGSADGGSTRGRSPSAGSRSGSGSRISVDSGGSSAASRSTVASRASSGGGSRASKDSSFWGGESAWHCDVLSKRNGMAMLTGGLVGMMACQTRTWLLPRPAIAALKARLGTAMAWEGKGAPTANDVLSAVLAASVAWVTPGKVARRGGLNVHVVVNARGRFGHAAGADYFGSDSLLVPVWCPAALLPAPDAPSPEPSPDLVAHIHSALREALKPAGAVRRRFEWMAAAQGAGVGARVRACEAAALLAGDVCVDNVSNYPVFDLKFGGAAAATANAMRFITCPRLAWVTAAGPNPDREKGGPSGDLRIALPLKRAHWARLAPWWTAMGLTQVKAGGTLDVAIYHPASLRNILSEATRTAIMGL</sequence>
<feature type="region of interest" description="Disordered" evidence="1">
    <location>
        <begin position="65"/>
        <end position="88"/>
    </location>
</feature>
<dbReference type="OrthoDB" id="548193at2759"/>
<dbReference type="GeneID" id="25741040"/>
<dbReference type="RefSeq" id="XP_013898819.1">
    <property type="nucleotide sequence ID" value="XM_014043365.1"/>
</dbReference>
<reference evidence="2 3" key="1">
    <citation type="journal article" date="2013" name="BMC Genomics">
        <title>Reconstruction of the lipid metabolism for the microalga Monoraphidium neglectum from its genome sequence reveals characteristics suitable for biofuel production.</title>
        <authorList>
            <person name="Bogen C."/>
            <person name="Al-Dilaimi A."/>
            <person name="Albersmeier A."/>
            <person name="Wichmann J."/>
            <person name="Grundmann M."/>
            <person name="Rupp O."/>
            <person name="Lauersen K.J."/>
            <person name="Blifernez-Klassen O."/>
            <person name="Kalinowski J."/>
            <person name="Goesmann A."/>
            <person name="Mussgnug J.H."/>
            <person name="Kruse O."/>
        </authorList>
    </citation>
    <scope>NUCLEOTIDE SEQUENCE [LARGE SCALE GENOMIC DNA]</scope>
    <source>
        <strain evidence="2 3">SAG 48.87</strain>
    </source>
</reference>
<evidence type="ECO:0000313" key="2">
    <source>
        <dbReference type="EMBL" id="KIY99799.1"/>
    </source>
</evidence>
<dbReference type="Gene3D" id="3.30.559.10">
    <property type="entry name" value="Chloramphenicol acetyltransferase-like domain"/>
    <property type="match status" value="2"/>
</dbReference>
<dbReference type="InterPro" id="IPR023213">
    <property type="entry name" value="CAT-like_dom_sf"/>
</dbReference>
<accession>A0A0D2M947</accession>